<dbReference type="PANTHER" id="PTHR13604:SF0">
    <property type="entry name" value="ABASIC SITE PROCESSING PROTEIN HMCES"/>
    <property type="match status" value="1"/>
</dbReference>
<dbReference type="SUPFAM" id="SSF143081">
    <property type="entry name" value="BB1717-like"/>
    <property type="match status" value="1"/>
</dbReference>
<evidence type="ECO:0000256" key="2">
    <source>
        <dbReference type="ARBA" id="ARBA00022670"/>
    </source>
</evidence>
<comment type="similarity">
    <text evidence="1 8">Belongs to the SOS response-associated peptidase family.</text>
</comment>
<name>A0A7W9CFV1_9CAUL</name>
<evidence type="ECO:0000256" key="1">
    <source>
        <dbReference type="ARBA" id="ARBA00008136"/>
    </source>
</evidence>
<keyword evidence="10" id="KW-1185">Reference proteome</keyword>
<dbReference type="EC" id="3.4.-.-" evidence="8"/>
<dbReference type="InterPro" id="IPR003738">
    <property type="entry name" value="SRAP"/>
</dbReference>
<sequence length="239" mass="26226">MCNLYSYRKGPAAILDLARAMTNGAGNLQPGELYPDYPAPIVRNEADGTRALVMARWGLTSSRKLILDNASKRADKRRAKGETIDAEGFAEILRMEPDGGTTNVRNTASSHWKSHLEPASRCLVPFTAFSEPGRDAVGKYRPVWFALGEDQPVGVFAGLYHPAWTGVRKIRTGLETIDLFGFLTTEPNAEVGAVHPKAMPVILTTEEERDVWMRAPWSEAKILQRPLPDGALQVIAAPS</sequence>
<keyword evidence="7" id="KW-0456">Lyase</keyword>
<dbReference type="GO" id="GO:0008233">
    <property type="term" value="F:peptidase activity"/>
    <property type="evidence" value="ECO:0007669"/>
    <property type="project" value="UniProtKB-KW"/>
</dbReference>
<evidence type="ECO:0000313" key="9">
    <source>
        <dbReference type="EMBL" id="MBB5744840.1"/>
    </source>
</evidence>
<comment type="caution">
    <text evidence="9">The sequence shown here is derived from an EMBL/GenBank/DDBJ whole genome shotgun (WGS) entry which is preliminary data.</text>
</comment>
<evidence type="ECO:0000313" key="10">
    <source>
        <dbReference type="Proteomes" id="UP000545037"/>
    </source>
</evidence>
<dbReference type="GO" id="GO:0016829">
    <property type="term" value="F:lyase activity"/>
    <property type="evidence" value="ECO:0007669"/>
    <property type="project" value="UniProtKB-KW"/>
</dbReference>
<accession>A0A7W9CFV1</accession>
<evidence type="ECO:0000256" key="7">
    <source>
        <dbReference type="ARBA" id="ARBA00023239"/>
    </source>
</evidence>
<dbReference type="GO" id="GO:0003697">
    <property type="term" value="F:single-stranded DNA binding"/>
    <property type="evidence" value="ECO:0007669"/>
    <property type="project" value="InterPro"/>
</dbReference>
<gene>
    <name evidence="9" type="ORF">GGR13_000412</name>
</gene>
<dbReference type="Proteomes" id="UP000545037">
    <property type="component" value="Unassembled WGS sequence"/>
</dbReference>
<keyword evidence="5" id="KW-0190">Covalent protein-DNA linkage</keyword>
<dbReference type="InterPro" id="IPR036590">
    <property type="entry name" value="SRAP-like"/>
</dbReference>
<dbReference type="GO" id="GO:0106300">
    <property type="term" value="P:protein-DNA covalent cross-linking repair"/>
    <property type="evidence" value="ECO:0007669"/>
    <property type="project" value="InterPro"/>
</dbReference>
<dbReference type="AlphaFoldDB" id="A0A7W9CFV1"/>
<keyword evidence="6" id="KW-0238">DNA-binding</keyword>
<evidence type="ECO:0000256" key="4">
    <source>
        <dbReference type="ARBA" id="ARBA00022801"/>
    </source>
</evidence>
<evidence type="ECO:0000256" key="8">
    <source>
        <dbReference type="RuleBase" id="RU364100"/>
    </source>
</evidence>
<dbReference type="RefSeq" id="WP_183211795.1">
    <property type="nucleotide sequence ID" value="NZ_JACHOR010000001.1"/>
</dbReference>
<dbReference type="GO" id="GO:0006508">
    <property type="term" value="P:proteolysis"/>
    <property type="evidence" value="ECO:0007669"/>
    <property type="project" value="UniProtKB-KW"/>
</dbReference>
<dbReference type="Pfam" id="PF02586">
    <property type="entry name" value="SRAP"/>
    <property type="match status" value="1"/>
</dbReference>
<protein>
    <recommendedName>
        <fullName evidence="8">Abasic site processing protein</fullName>
        <ecNumber evidence="8">3.4.-.-</ecNumber>
    </recommendedName>
</protein>
<evidence type="ECO:0000256" key="3">
    <source>
        <dbReference type="ARBA" id="ARBA00022763"/>
    </source>
</evidence>
<dbReference type="Gene3D" id="3.90.1680.20">
    <property type="match status" value="2"/>
</dbReference>
<keyword evidence="2 8" id="KW-0645">Protease</keyword>
<evidence type="ECO:0000256" key="6">
    <source>
        <dbReference type="ARBA" id="ARBA00023125"/>
    </source>
</evidence>
<dbReference type="EMBL" id="JACHOR010000001">
    <property type="protein sequence ID" value="MBB5744840.1"/>
    <property type="molecule type" value="Genomic_DNA"/>
</dbReference>
<reference evidence="9 10" key="1">
    <citation type="submission" date="2020-08" db="EMBL/GenBank/DDBJ databases">
        <title>Genomic Encyclopedia of Type Strains, Phase IV (KMG-IV): sequencing the most valuable type-strain genomes for metagenomic binning, comparative biology and taxonomic classification.</title>
        <authorList>
            <person name="Goeker M."/>
        </authorList>
    </citation>
    <scope>NUCLEOTIDE SEQUENCE [LARGE SCALE GENOMIC DNA]</scope>
    <source>
        <strain evidence="9 10">DSM 4737</strain>
    </source>
</reference>
<organism evidence="9 10">
    <name type="scientific">Brevundimonas variabilis</name>
    <dbReference type="NCBI Taxonomy" id="74312"/>
    <lineage>
        <taxon>Bacteria</taxon>
        <taxon>Pseudomonadati</taxon>
        <taxon>Pseudomonadota</taxon>
        <taxon>Alphaproteobacteria</taxon>
        <taxon>Caulobacterales</taxon>
        <taxon>Caulobacteraceae</taxon>
        <taxon>Brevundimonas</taxon>
    </lineage>
</organism>
<evidence type="ECO:0000256" key="5">
    <source>
        <dbReference type="ARBA" id="ARBA00023124"/>
    </source>
</evidence>
<proteinExistence type="inferred from homology"/>
<keyword evidence="4 8" id="KW-0378">Hydrolase</keyword>
<dbReference type="PANTHER" id="PTHR13604">
    <property type="entry name" value="DC12-RELATED"/>
    <property type="match status" value="1"/>
</dbReference>
<keyword evidence="3" id="KW-0227">DNA damage</keyword>